<evidence type="ECO:0000256" key="1">
    <source>
        <dbReference type="ARBA" id="ARBA00007584"/>
    </source>
</evidence>
<accession>A0A7R9TP82</accession>
<evidence type="ECO:0000313" key="3">
    <source>
        <dbReference type="EMBL" id="CAD8241390.1"/>
    </source>
</evidence>
<dbReference type="PANTHER" id="PTHR12499">
    <property type="entry name" value="OPTIC ATROPHY 3 PROTEIN OPA3"/>
    <property type="match status" value="1"/>
</dbReference>
<reference evidence="3" key="1">
    <citation type="submission" date="2021-01" db="EMBL/GenBank/DDBJ databases">
        <authorList>
            <person name="Corre E."/>
            <person name="Pelletier E."/>
            <person name="Niang G."/>
            <person name="Scheremetjew M."/>
            <person name="Finn R."/>
            <person name="Kale V."/>
            <person name="Holt S."/>
            <person name="Cochrane G."/>
            <person name="Meng A."/>
            <person name="Brown T."/>
            <person name="Cohen L."/>
        </authorList>
    </citation>
    <scope>NUCLEOTIDE SEQUENCE</scope>
    <source>
        <strain evidence="3">RCC1614</strain>
    </source>
</reference>
<dbReference type="Pfam" id="PF07047">
    <property type="entry name" value="OPA3"/>
    <property type="match status" value="1"/>
</dbReference>
<dbReference type="AlphaFoldDB" id="A0A7R9TP82"/>
<evidence type="ECO:0000256" key="2">
    <source>
        <dbReference type="ARBA" id="ARBA00023054"/>
    </source>
</evidence>
<dbReference type="PANTHER" id="PTHR12499:SF0">
    <property type="entry name" value="OPTIC ATROPHY 3 PROTEIN"/>
    <property type="match status" value="1"/>
</dbReference>
<dbReference type="GO" id="GO:0019216">
    <property type="term" value="P:regulation of lipid metabolic process"/>
    <property type="evidence" value="ECO:0007669"/>
    <property type="project" value="TreeGrafter"/>
</dbReference>
<evidence type="ECO:0008006" key="4">
    <source>
        <dbReference type="Google" id="ProtNLM"/>
    </source>
</evidence>
<keyword evidence="2" id="KW-0175">Coiled coil</keyword>
<name>A0A7R9TP82_MICPS</name>
<gene>
    <name evidence="3" type="ORF">MPUS1402_LOCUS7723</name>
</gene>
<dbReference type="GO" id="GO:0005739">
    <property type="term" value="C:mitochondrion"/>
    <property type="evidence" value="ECO:0007669"/>
    <property type="project" value="TreeGrafter"/>
</dbReference>
<proteinExistence type="inferred from homology"/>
<protein>
    <recommendedName>
        <fullName evidence="4">OPA3-like protein</fullName>
    </recommendedName>
</protein>
<sequence>MAIYVKAFSLVLKTASKPLAKKVKEITIQSPTVREFMIRTALRVDRLNQSIMSPVDAAPALSPGGRRMKIQTKDPKPRVMSPDQALTAAADFLGEAFVFAVAGGLVWWEAGKSQAKDDAKAAAAAAEREDLARLLGLQQRALRELTEVVREIGEFRHGGGGSAAG</sequence>
<dbReference type="InterPro" id="IPR010754">
    <property type="entry name" value="OPA3-like"/>
</dbReference>
<comment type="similarity">
    <text evidence="1">Belongs to the OPA3 family.</text>
</comment>
<dbReference type="EMBL" id="HBDY01010286">
    <property type="protein sequence ID" value="CAD8241390.1"/>
    <property type="molecule type" value="Transcribed_RNA"/>
</dbReference>
<organism evidence="3">
    <name type="scientific">Micromonas pusilla</name>
    <name type="common">Picoplanktonic green alga</name>
    <name type="synonym">Chromulina pusilla</name>
    <dbReference type="NCBI Taxonomy" id="38833"/>
    <lineage>
        <taxon>Eukaryota</taxon>
        <taxon>Viridiplantae</taxon>
        <taxon>Chlorophyta</taxon>
        <taxon>Mamiellophyceae</taxon>
        <taxon>Mamiellales</taxon>
        <taxon>Mamiellaceae</taxon>
        <taxon>Micromonas</taxon>
    </lineage>
</organism>